<dbReference type="AlphaFoldDB" id="A0A7J7J9Q2"/>
<proteinExistence type="predicted"/>
<gene>
    <name evidence="1" type="ORF">EB796_018951</name>
</gene>
<sequence length="67" mass="7795">MSGCLWEPELVIALEWERISRGNSPKRSDHTLNQSHSSFLIWSVFFTLRVYLYASPSVSICRTEAYQ</sequence>
<protein>
    <submittedName>
        <fullName evidence="1">Uncharacterized protein</fullName>
    </submittedName>
</protein>
<reference evidence="1" key="1">
    <citation type="submission" date="2020-06" db="EMBL/GenBank/DDBJ databases">
        <title>Draft genome of Bugula neritina, a colonial animal packing powerful symbionts and potential medicines.</title>
        <authorList>
            <person name="Rayko M."/>
        </authorList>
    </citation>
    <scope>NUCLEOTIDE SEQUENCE [LARGE SCALE GENOMIC DNA]</scope>
    <source>
        <strain evidence="1">Kwan_BN1</strain>
    </source>
</reference>
<evidence type="ECO:0000313" key="2">
    <source>
        <dbReference type="Proteomes" id="UP000593567"/>
    </source>
</evidence>
<comment type="caution">
    <text evidence="1">The sequence shown here is derived from an EMBL/GenBank/DDBJ whole genome shotgun (WGS) entry which is preliminary data.</text>
</comment>
<evidence type="ECO:0000313" key="1">
    <source>
        <dbReference type="EMBL" id="KAF6022743.1"/>
    </source>
</evidence>
<organism evidence="1 2">
    <name type="scientific">Bugula neritina</name>
    <name type="common">Brown bryozoan</name>
    <name type="synonym">Sertularia neritina</name>
    <dbReference type="NCBI Taxonomy" id="10212"/>
    <lineage>
        <taxon>Eukaryota</taxon>
        <taxon>Metazoa</taxon>
        <taxon>Spiralia</taxon>
        <taxon>Lophotrochozoa</taxon>
        <taxon>Bryozoa</taxon>
        <taxon>Gymnolaemata</taxon>
        <taxon>Cheilostomatida</taxon>
        <taxon>Flustrina</taxon>
        <taxon>Buguloidea</taxon>
        <taxon>Bugulidae</taxon>
        <taxon>Bugula</taxon>
    </lineage>
</organism>
<dbReference type="Proteomes" id="UP000593567">
    <property type="component" value="Unassembled WGS sequence"/>
</dbReference>
<accession>A0A7J7J9Q2</accession>
<name>A0A7J7J9Q2_BUGNE</name>
<keyword evidence="2" id="KW-1185">Reference proteome</keyword>
<dbReference type="EMBL" id="VXIV02002811">
    <property type="protein sequence ID" value="KAF6022743.1"/>
    <property type="molecule type" value="Genomic_DNA"/>
</dbReference>